<dbReference type="CDD" id="cd03228">
    <property type="entry name" value="ABCC_MRP_Like"/>
    <property type="match status" value="1"/>
</dbReference>
<dbReference type="PROSITE" id="PS50929">
    <property type="entry name" value="ABC_TM1F"/>
    <property type="match status" value="1"/>
</dbReference>
<proteinExistence type="predicted"/>
<dbReference type="GO" id="GO:0140359">
    <property type="term" value="F:ABC-type transporter activity"/>
    <property type="evidence" value="ECO:0007669"/>
    <property type="project" value="InterPro"/>
</dbReference>
<evidence type="ECO:0000259" key="8">
    <source>
        <dbReference type="PROSITE" id="PS50893"/>
    </source>
</evidence>
<dbReference type="PANTHER" id="PTHR24221">
    <property type="entry name" value="ATP-BINDING CASSETTE SUB-FAMILY B"/>
    <property type="match status" value="1"/>
</dbReference>
<keyword evidence="3" id="KW-0547">Nucleotide-binding</keyword>
<keyword evidence="2 7" id="KW-0812">Transmembrane</keyword>
<evidence type="ECO:0000256" key="5">
    <source>
        <dbReference type="ARBA" id="ARBA00022989"/>
    </source>
</evidence>
<evidence type="ECO:0000256" key="1">
    <source>
        <dbReference type="ARBA" id="ARBA00004651"/>
    </source>
</evidence>
<gene>
    <name evidence="10" type="ORF">C8259_33100</name>
</gene>
<dbReference type="InterPro" id="IPR036640">
    <property type="entry name" value="ABC1_TM_sf"/>
</dbReference>
<evidence type="ECO:0000256" key="4">
    <source>
        <dbReference type="ARBA" id="ARBA00022840"/>
    </source>
</evidence>
<dbReference type="SMART" id="SM00382">
    <property type="entry name" value="AAA"/>
    <property type="match status" value="1"/>
</dbReference>
<evidence type="ECO:0000313" key="11">
    <source>
        <dbReference type="Proteomes" id="UP000241647"/>
    </source>
</evidence>
<feature type="transmembrane region" description="Helical" evidence="7">
    <location>
        <begin position="78"/>
        <end position="96"/>
    </location>
</feature>
<dbReference type="InterPro" id="IPR039421">
    <property type="entry name" value="Type_1_exporter"/>
</dbReference>
<evidence type="ECO:0000259" key="9">
    <source>
        <dbReference type="PROSITE" id="PS50929"/>
    </source>
</evidence>
<dbReference type="PANTHER" id="PTHR24221:SF646">
    <property type="entry name" value="HAEMOLYSIN SECRETION ATP-BINDING PROTEIN"/>
    <property type="match status" value="1"/>
</dbReference>
<dbReference type="InterPro" id="IPR017871">
    <property type="entry name" value="ABC_transporter-like_CS"/>
</dbReference>
<sequence>MSGGSERSVTGFRAMALRLPVIMTRLLRDCWAVSRIDTASVAACSLIVEMLTAAGVLATNSILTELLIAGPTPDRLRAAVPGLGVLVATVAIRAVLGQLTDWTRARLIPQVQRVVRMRVLEVATAVELVAFDDPQFRNILHRVREHSADGLSGLLFSGLQTVSGVVGLIAVGGALAVLHPILVVLMVVAVVPAWWSSLRSARLVYEVYSGTSELHRRVDSLATLMSERAPAAEIRAYTMRAHLLRRFDQLARRAQDVQMRSERDQARTRAVGRGLMGAGTGGVYLALGVLLCYGAMPLAAAGTAAIAIRTAMTALVAISANINFAYQNALFYQDYIDFRDDADGWRERQGGRRPPAEMNRVALRDVTFTYPSADRASLSDITFDLAPGEVIALVGENGAGKSTLAKVIAGLYQPQSGLVSYGGVPMGGLDLDRLRREIAVVAQDFTRWPLSLHDNITVGEDRPDGARRLAEAAAATGADRVIERLRYGLDTVLDPTFADGTDLSGGQWQRIALARGLYRDSKLLIFDEPTAALDARMETSLFDTIREHAAGRAVVIVTHRLAGIRFADRIYVLNQGRIVEHGTHEQLMAGVGIYRDLYLLQASPYRTDARARQCTT</sequence>
<dbReference type="Gene3D" id="3.40.50.300">
    <property type="entry name" value="P-loop containing nucleotide triphosphate hydrolases"/>
    <property type="match status" value="1"/>
</dbReference>
<feature type="domain" description="ABC transmembrane type-1" evidence="9">
    <location>
        <begin position="41"/>
        <end position="327"/>
    </location>
</feature>
<dbReference type="InterPro" id="IPR027417">
    <property type="entry name" value="P-loop_NTPase"/>
</dbReference>
<dbReference type="EMBL" id="PYHS01000031">
    <property type="protein sequence ID" value="PSR57828.1"/>
    <property type="molecule type" value="Genomic_DNA"/>
</dbReference>
<feature type="transmembrane region" description="Helical" evidence="7">
    <location>
        <begin position="38"/>
        <end position="58"/>
    </location>
</feature>
<keyword evidence="4 10" id="KW-0067">ATP-binding</keyword>
<dbReference type="GO" id="GO:0034040">
    <property type="term" value="F:ATPase-coupled lipid transmembrane transporter activity"/>
    <property type="evidence" value="ECO:0007669"/>
    <property type="project" value="TreeGrafter"/>
</dbReference>
<dbReference type="AlphaFoldDB" id="A0A2T2YQR1"/>
<feature type="domain" description="ABC transporter" evidence="8">
    <location>
        <begin position="361"/>
        <end position="600"/>
    </location>
</feature>
<feature type="transmembrane region" description="Helical" evidence="7">
    <location>
        <begin position="275"/>
        <end position="300"/>
    </location>
</feature>
<name>A0A2T2YQR1_9NOCA</name>
<evidence type="ECO:0000256" key="6">
    <source>
        <dbReference type="ARBA" id="ARBA00023136"/>
    </source>
</evidence>
<dbReference type="GO" id="GO:0016887">
    <property type="term" value="F:ATP hydrolysis activity"/>
    <property type="evidence" value="ECO:0007669"/>
    <property type="project" value="InterPro"/>
</dbReference>
<evidence type="ECO:0000256" key="2">
    <source>
        <dbReference type="ARBA" id="ARBA00022692"/>
    </source>
</evidence>
<evidence type="ECO:0000256" key="3">
    <source>
        <dbReference type="ARBA" id="ARBA00022741"/>
    </source>
</evidence>
<comment type="subcellular location">
    <subcellularLocation>
        <location evidence="1">Cell membrane</location>
        <topology evidence="1">Multi-pass membrane protein</topology>
    </subcellularLocation>
</comment>
<dbReference type="SUPFAM" id="SSF90123">
    <property type="entry name" value="ABC transporter transmembrane region"/>
    <property type="match status" value="1"/>
</dbReference>
<organism evidence="10 11">
    <name type="scientific">Nocardia nova</name>
    <dbReference type="NCBI Taxonomy" id="37330"/>
    <lineage>
        <taxon>Bacteria</taxon>
        <taxon>Bacillati</taxon>
        <taxon>Actinomycetota</taxon>
        <taxon>Actinomycetes</taxon>
        <taxon>Mycobacteriales</taxon>
        <taxon>Nocardiaceae</taxon>
        <taxon>Nocardia</taxon>
    </lineage>
</organism>
<comment type="caution">
    <text evidence="10">The sequence shown here is derived from an EMBL/GenBank/DDBJ whole genome shotgun (WGS) entry which is preliminary data.</text>
</comment>
<dbReference type="SUPFAM" id="SSF52540">
    <property type="entry name" value="P-loop containing nucleoside triphosphate hydrolases"/>
    <property type="match status" value="1"/>
</dbReference>
<dbReference type="Gene3D" id="1.20.1560.10">
    <property type="entry name" value="ABC transporter type 1, transmembrane domain"/>
    <property type="match status" value="1"/>
</dbReference>
<dbReference type="PROSITE" id="PS00211">
    <property type="entry name" value="ABC_TRANSPORTER_1"/>
    <property type="match status" value="1"/>
</dbReference>
<feature type="transmembrane region" description="Helical" evidence="7">
    <location>
        <begin position="151"/>
        <end position="171"/>
    </location>
</feature>
<keyword evidence="5 7" id="KW-1133">Transmembrane helix</keyword>
<protein>
    <submittedName>
        <fullName evidence="10">ABC transporter ATP-binding protein</fullName>
    </submittedName>
</protein>
<reference evidence="10 11" key="1">
    <citation type="submission" date="2018-02" db="EMBL/GenBank/DDBJ databases">
        <title>8 Nocardia nova and 1 Nocardia cyriacigeorgica strain used for evolution to TMP-SMX.</title>
        <authorList>
            <person name="Mehta H."/>
            <person name="Weng J."/>
            <person name="Shamoo Y."/>
        </authorList>
    </citation>
    <scope>NUCLEOTIDE SEQUENCE [LARGE SCALE GENOMIC DNA]</scope>
    <source>
        <strain evidence="10 11">ATCC 33727</strain>
    </source>
</reference>
<dbReference type="InterPro" id="IPR003439">
    <property type="entry name" value="ABC_transporter-like_ATP-bd"/>
</dbReference>
<feature type="transmembrane region" description="Helical" evidence="7">
    <location>
        <begin position="177"/>
        <end position="195"/>
    </location>
</feature>
<dbReference type="GO" id="GO:0005524">
    <property type="term" value="F:ATP binding"/>
    <property type="evidence" value="ECO:0007669"/>
    <property type="project" value="UniProtKB-KW"/>
</dbReference>
<dbReference type="InterPro" id="IPR003593">
    <property type="entry name" value="AAA+_ATPase"/>
</dbReference>
<keyword evidence="6 7" id="KW-0472">Membrane</keyword>
<evidence type="ECO:0000256" key="7">
    <source>
        <dbReference type="SAM" id="Phobius"/>
    </source>
</evidence>
<dbReference type="GO" id="GO:0005886">
    <property type="term" value="C:plasma membrane"/>
    <property type="evidence" value="ECO:0007669"/>
    <property type="project" value="UniProtKB-SubCell"/>
</dbReference>
<accession>A0A2T2YQR1</accession>
<dbReference type="RefSeq" id="WP_063909508.1">
    <property type="nucleotide sequence ID" value="NZ_PYHS01000031.1"/>
</dbReference>
<feature type="transmembrane region" description="Helical" evidence="7">
    <location>
        <begin position="306"/>
        <end position="326"/>
    </location>
</feature>
<evidence type="ECO:0000313" key="10">
    <source>
        <dbReference type="EMBL" id="PSR57828.1"/>
    </source>
</evidence>
<dbReference type="InterPro" id="IPR011527">
    <property type="entry name" value="ABC1_TM_dom"/>
</dbReference>
<dbReference type="Pfam" id="PF00005">
    <property type="entry name" value="ABC_tran"/>
    <property type="match status" value="1"/>
</dbReference>
<dbReference type="PROSITE" id="PS50893">
    <property type="entry name" value="ABC_TRANSPORTER_2"/>
    <property type="match status" value="1"/>
</dbReference>
<dbReference type="Proteomes" id="UP000241647">
    <property type="component" value="Unassembled WGS sequence"/>
</dbReference>